<evidence type="ECO:0000313" key="3">
    <source>
        <dbReference type="Proteomes" id="UP000063234"/>
    </source>
</evidence>
<dbReference type="AlphaFoldDB" id="A0A0S3QR83"/>
<gene>
    <name evidence="2" type="ORF">TST_0046</name>
</gene>
<sequence>MIVMRRHLCLIAALLLICTNVVFAVPSWVKPGLVVVYNYEGGAATRSYGSPGSGSYGRGYMIFIVHSVSYQKACGLHITLFGGVSSPLVLYNSQVECFDIRQNLSFFVNPNMAAQWLKQRPPVGCKVAGVPGQVALECQRVGEINRVVITYDTRTGLIKETVTGATQYQGGWSSTQASLRFLKMLSISLPNVKAPSIALTSHTYQLYSATVMGTVPSGQISVTYVGREKNLFVYNIQTPAGLQKAYGNRYTGPFYIHPALLKRRVILSIPEIGFSIVTDGVGSRGGVVVNHIWNQQIISQTEIDPSTGLLLYQQQPVAGMGYQILQLTQ</sequence>
<keyword evidence="1" id="KW-0732">Signal</keyword>
<reference evidence="3" key="1">
    <citation type="journal article" date="2018" name="Science">
        <title>A primordial and reversible TCA cycle in a facultatively chemolithoautotrophic thermophile.</title>
        <authorList>
            <person name="Nunoura T."/>
            <person name="Chikaraishi Y."/>
            <person name="Izaki R."/>
            <person name="Suwa T."/>
            <person name="Sato T."/>
            <person name="Harada T."/>
            <person name="Mori K."/>
            <person name="Kato Y."/>
            <person name="Miyazaki M."/>
            <person name="Shimamura S."/>
            <person name="Yanagawa K."/>
            <person name="Shuto A."/>
            <person name="Ohkouchi N."/>
            <person name="Fujita N."/>
            <person name="Takaki Y."/>
            <person name="Atomi H."/>
            <person name="Takai K."/>
        </authorList>
    </citation>
    <scope>NUCLEOTIDE SEQUENCE [LARGE SCALE GENOMIC DNA]</scope>
    <source>
        <strain evidence="3">DSM 17441 / JCM 13301 / NBRC 103674 / ABI70S6</strain>
    </source>
</reference>
<feature type="signal peptide" evidence="1">
    <location>
        <begin position="1"/>
        <end position="24"/>
    </location>
</feature>
<accession>A0A0S3QR83</accession>
<dbReference type="KEGG" id="ttk:TST_0046"/>
<feature type="chain" id="PRO_5006616353" evidence="1">
    <location>
        <begin position="25"/>
        <end position="329"/>
    </location>
</feature>
<dbReference type="EMBL" id="AP013035">
    <property type="protein sequence ID" value="BAT70856.1"/>
    <property type="molecule type" value="Genomic_DNA"/>
</dbReference>
<dbReference type="STRING" id="1298851.TST_0046"/>
<proteinExistence type="predicted"/>
<dbReference type="Proteomes" id="UP000063234">
    <property type="component" value="Chromosome"/>
</dbReference>
<keyword evidence="3" id="KW-1185">Reference proteome</keyword>
<organism evidence="2 3">
    <name type="scientific">Thermosulfidibacter takaii (strain DSM 17441 / JCM 13301 / NBRC 103674 / ABI70S6)</name>
    <dbReference type="NCBI Taxonomy" id="1298851"/>
    <lineage>
        <taxon>Bacteria</taxon>
        <taxon>Pseudomonadati</taxon>
        <taxon>Thermosulfidibacterota</taxon>
        <taxon>Thermosulfidibacteria</taxon>
        <taxon>Thermosulfidibacterales</taxon>
        <taxon>Thermosulfidibacteraceae</taxon>
    </lineage>
</organism>
<evidence type="ECO:0000313" key="2">
    <source>
        <dbReference type="EMBL" id="BAT70856.1"/>
    </source>
</evidence>
<protein>
    <submittedName>
        <fullName evidence="2">Uncharacterized protein</fullName>
    </submittedName>
</protein>
<name>A0A0S3QR83_THET7</name>
<evidence type="ECO:0000256" key="1">
    <source>
        <dbReference type="SAM" id="SignalP"/>
    </source>
</evidence>